<dbReference type="Proteomes" id="UP001642409">
    <property type="component" value="Unassembled WGS sequence"/>
</dbReference>
<dbReference type="EMBL" id="CAXDID020000505">
    <property type="protein sequence ID" value="CAL6098059.1"/>
    <property type="molecule type" value="Genomic_DNA"/>
</dbReference>
<dbReference type="CDD" id="cd24138">
    <property type="entry name" value="TtcA-like"/>
    <property type="match status" value="1"/>
</dbReference>
<comment type="caution">
    <text evidence="2">The sequence shown here is derived from an EMBL/GenBank/DDBJ whole genome shotgun (WGS) entry which is preliminary data.</text>
</comment>
<dbReference type="Gene3D" id="3.40.50.620">
    <property type="entry name" value="HUPs"/>
    <property type="match status" value="1"/>
</dbReference>
<gene>
    <name evidence="3" type="ORF">HINF_LOCUS69428</name>
    <name evidence="2" type="ORF">HINF_LOCUS8390</name>
</gene>
<reference evidence="3 4" key="2">
    <citation type="submission" date="2024-07" db="EMBL/GenBank/DDBJ databases">
        <authorList>
            <person name="Akdeniz Z."/>
        </authorList>
    </citation>
    <scope>NUCLEOTIDE SEQUENCE [LARGE SCALE GENOMIC DNA]</scope>
</reference>
<dbReference type="AlphaFoldDB" id="A0AA86NKD8"/>
<proteinExistence type="predicted"/>
<sequence>MCSYSIVVSIFACHVRDPGSIPGSCAFLIQIKYNKKLIPKLYYNKSYYEYILLVRQRLDQVSLQMKFLDIKQTPEQQQVVRKIQKSFGTAVGEYKMIEQGDRVALALSGGKDSWTLLHLLIDFQRRVPIKFEVIPITVETGFAGFDANVKKLEQYIEDVLHMKLVVLHDKFPEIIEKHKTPGTSACSFCARMRRGALYTYLQANNINKLALGHHADDAIESMLMSQQFNGVLWTQVPIVKAKDKPVTVIRPLILTYEQQMKDFTAIFKFPVVTCNCPFEGNPAHKRAVVKKQVKSMCEENEAVRGCLLKTCREMFEVIAAKRAARGEEENDDE</sequence>
<dbReference type="EMBL" id="CATOUU010000203">
    <property type="protein sequence ID" value="CAI9920745.1"/>
    <property type="molecule type" value="Genomic_DNA"/>
</dbReference>
<keyword evidence="4" id="KW-1185">Reference proteome</keyword>
<dbReference type="SUPFAM" id="SSF52402">
    <property type="entry name" value="Adenine nucleotide alpha hydrolases-like"/>
    <property type="match status" value="1"/>
</dbReference>
<dbReference type="InterPro" id="IPR011063">
    <property type="entry name" value="TilS/TtcA_N"/>
</dbReference>
<evidence type="ECO:0000313" key="4">
    <source>
        <dbReference type="Proteomes" id="UP001642409"/>
    </source>
</evidence>
<dbReference type="PANTHER" id="PTHR43686:SF1">
    <property type="entry name" value="AMINOTRAN_5 DOMAIN-CONTAINING PROTEIN"/>
    <property type="match status" value="1"/>
</dbReference>
<feature type="domain" description="tRNA(Ile)-lysidine/2-thiocytidine synthase N-terminal" evidence="1">
    <location>
        <begin position="103"/>
        <end position="264"/>
    </location>
</feature>
<reference evidence="2" key="1">
    <citation type="submission" date="2023-06" db="EMBL/GenBank/DDBJ databases">
        <authorList>
            <person name="Kurt Z."/>
        </authorList>
    </citation>
    <scope>NUCLEOTIDE SEQUENCE</scope>
</reference>
<dbReference type="PANTHER" id="PTHR43686">
    <property type="entry name" value="SULFURTRANSFERASE-RELATED"/>
    <property type="match status" value="1"/>
</dbReference>
<evidence type="ECO:0000259" key="1">
    <source>
        <dbReference type="Pfam" id="PF01171"/>
    </source>
</evidence>
<organism evidence="2">
    <name type="scientific">Hexamita inflata</name>
    <dbReference type="NCBI Taxonomy" id="28002"/>
    <lineage>
        <taxon>Eukaryota</taxon>
        <taxon>Metamonada</taxon>
        <taxon>Diplomonadida</taxon>
        <taxon>Hexamitidae</taxon>
        <taxon>Hexamitinae</taxon>
        <taxon>Hexamita</taxon>
    </lineage>
</organism>
<dbReference type="Pfam" id="PF01171">
    <property type="entry name" value="ATP_bind_3"/>
    <property type="match status" value="1"/>
</dbReference>
<accession>A0AA86NKD8</accession>
<name>A0AA86NKD8_9EUKA</name>
<evidence type="ECO:0000313" key="2">
    <source>
        <dbReference type="EMBL" id="CAI9920745.1"/>
    </source>
</evidence>
<protein>
    <submittedName>
        <fullName evidence="2">tRNA 2-thiocytidine biosynthesis protein</fullName>
    </submittedName>
    <submittedName>
        <fullName evidence="3">tRNA_2-thiocytidine biosynthesis protein</fullName>
    </submittedName>
</protein>
<evidence type="ECO:0000313" key="3">
    <source>
        <dbReference type="EMBL" id="CAL6098059.1"/>
    </source>
</evidence>
<dbReference type="InterPro" id="IPR014729">
    <property type="entry name" value="Rossmann-like_a/b/a_fold"/>
</dbReference>